<evidence type="ECO:0000313" key="3">
    <source>
        <dbReference type="EMBL" id="VAW14113.1"/>
    </source>
</evidence>
<dbReference type="CDD" id="cd04847">
    <property type="entry name" value="Peptidases_S8_Subtilisin_like_2"/>
    <property type="match status" value="1"/>
</dbReference>
<evidence type="ECO:0000259" key="2">
    <source>
        <dbReference type="Pfam" id="PF00082"/>
    </source>
</evidence>
<protein>
    <submittedName>
        <fullName evidence="3">Putative serine protease</fullName>
    </submittedName>
</protein>
<proteinExistence type="predicted"/>
<feature type="non-terminal residue" evidence="3">
    <location>
        <position position="639"/>
    </location>
</feature>
<feature type="compositionally biased region" description="Polar residues" evidence="1">
    <location>
        <begin position="616"/>
        <end position="630"/>
    </location>
</feature>
<evidence type="ECO:0000256" key="1">
    <source>
        <dbReference type="SAM" id="MobiDB-lite"/>
    </source>
</evidence>
<sequence length="639" mass="72499">MSPQLQKLEQDFSSFKASASGCMAGLEPETVLVIEIMGSVDDFKLAIDNTAGLEWLGEWDTENIEADNDFYIHPKIGVDFFKNKVDGITSREQSKEIKGILELYGFIDDKGVIIADNMPELSLPNHLKHLEDEIIQVINDAKKKRLTGRLFLSLSNERGLNELLSLWNQWEREQQLPTGKTKWRDVFNQILKIRRWGIEETLRETGMIDRWQDLVEPVATNPDDITFQIELFYRKELVTRKRNEQLIVELLAEIGGRTLGSFIYIKEIAFHAVKARLPAEQVRHLLEEVELYDKNLDIQLFKFPGIMYFRPTGQSITTSSDEVGEESSFPEGNPELPPVVAILDGVPNLQHEALKNRLIFDDPDNLSSQYQSGERRHGTSMASLVVHGELSDSSAFPLPNYVYHLPIMQPNPDDRLSEYFPDDVFFEDRIERAVRRIFEGEGNTPAQAPSVKIINISLGDPEHPFVHTPSPWARLLDWLSFKYHVLFCVSAGNYIDDININISSGEFLALSDDEKAIHLIKCIKSQLSERRLLSPAESLNALTVGALHTDGSGDYTLGQRIDLLPSELLFSPISRFGHGFRRSVKPEIFFPGGRQLYKKPYLDSDKIFPPDVGSHSPGQQVAWDSTQQGELSKIVHTRG</sequence>
<dbReference type="InterPro" id="IPR000209">
    <property type="entry name" value="Peptidase_S8/S53_dom"/>
</dbReference>
<dbReference type="AlphaFoldDB" id="A0A3B0TDA1"/>
<accession>A0A3B0TDA1</accession>
<organism evidence="3">
    <name type="scientific">hydrothermal vent metagenome</name>
    <dbReference type="NCBI Taxonomy" id="652676"/>
    <lineage>
        <taxon>unclassified sequences</taxon>
        <taxon>metagenomes</taxon>
        <taxon>ecological metagenomes</taxon>
    </lineage>
</organism>
<feature type="region of interest" description="Disordered" evidence="1">
    <location>
        <begin position="609"/>
        <end position="639"/>
    </location>
</feature>
<reference evidence="3" key="1">
    <citation type="submission" date="2018-06" db="EMBL/GenBank/DDBJ databases">
        <authorList>
            <person name="Zhirakovskaya E."/>
        </authorList>
    </citation>
    <scope>NUCLEOTIDE SEQUENCE</scope>
</reference>
<dbReference type="InterPro" id="IPR034074">
    <property type="entry name" value="Y4bN_pept_dom"/>
</dbReference>
<dbReference type="SUPFAM" id="SSF52743">
    <property type="entry name" value="Subtilisin-like"/>
    <property type="match status" value="1"/>
</dbReference>
<name>A0A3B0TDA1_9ZZZZ</name>
<gene>
    <name evidence="3" type="ORF">MNBD_BACTEROID05-777</name>
</gene>
<dbReference type="GO" id="GO:0006508">
    <property type="term" value="P:proteolysis"/>
    <property type="evidence" value="ECO:0007669"/>
    <property type="project" value="UniProtKB-KW"/>
</dbReference>
<dbReference type="EMBL" id="UOEN01000205">
    <property type="protein sequence ID" value="VAW14113.1"/>
    <property type="molecule type" value="Genomic_DNA"/>
</dbReference>
<dbReference type="InterPro" id="IPR036852">
    <property type="entry name" value="Peptidase_S8/S53_dom_sf"/>
</dbReference>
<keyword evidence="3" id="KW-0378">Hydrolase</keyword>
<dbReference type="GO" id="GO:0004252">
    <property type="term" value="F:serine-type endopeptidase activity"/>
    <property type="evidence" value="ECO:0007669"/>
    <property type="project" value="InterPro"/>
</dbReference>
<keyword evidence="3" id="KW-0645">Protease</keyword>
<dbReference type="Gene3D" id="3.40.50.200">
    <property type="entry name" value="Peptidase S8/S53 domain"/>
    <property type="match status" value="1"/>
</dbReference>
<dbReference type="Pfam" id="PF00082">
    <property type="entry name" value="Peptidase_S8"/>
    <property type="match status" value="1"/>
</dbReference>
<feature type="domain" description="Peptidase S8/S53" evidence="2">
    <location>
        <begin position="339"/>
        <end position="597"/>
    </location>
</feature>